<dbReference type="InterPro" id="IPR020084">
    <property type="entry name" value="NUDIX_hydrolase_CS"/>
</dbReference>
<dbReference type="Gene3D" id="3.90.79.10">
    <property type="entry name" value="Nucleoside Triphosphate Pyrophosphohydrolase"/>
    <property type="match status" value="1"/>
</dbReference>
<dbReference type="Pfam" id="PF00293">
    <property type="entry name" value="NUDIX"/>
    <property type="match status" value="1"/>
</dbReference>
<dbReference type="CDD" id="cd03673">
    <property type="entry name" value="NUDIX_Ap6A_hydrolase"/>
    <property type="match status" value="1"/>
</dbReference>
<gene>
    <name evidence="3" type="ORF">A2Y99_00330</name>
</gene>
<organism evidence="3 4">
    <name type="scientific">Candidatus Gottesmanbacteria bacterium RBG_13_37_7</name>
    <dbReference type="NCBI Taxonomy" id="1798369"/>
    <lineage>
        <taxon>Bacteria</taxon>
        <taxon>Candidatus Gottesmaniibacteriota</taxon>
    </lineage>
</organism>
<name>A0A1F5YH39_9BACT</name>
<protein>
    <recommendedName>
        <fullName evidence="2">Nudix hydrolase domain-containing protein</fullName>
    </recommendedName>
</protein>
<dbReference type="SUPFAM" id="SSF55811">
    <property type="entry name" value="Nudix"/>
    <property type="match status" value="1"/>
</dbReference>
<dbReference type="InterPro" id="IPR015797">
    <property type="entry name" value="NUDIX_hydrolase-like_dom_sf"/>
</dbReference>
<dbReference type="InterPro" id="IPR051325">
    <property type="entry name" value="Nudix_hydrolase_domain"/>
</dbReference>
<reference evidence="3 4" key="1">
    <citation type="journal article" date="2016" name="Nat. Commun.">
        <title>Thousands of microbial genomes shed light on interconnected biogeochemical processes in an aquifer system.</title>
        <authorList>
            <person name="Anantharaman K."/>
            <person name="Brown C.T."/>
            <person name="Hug L.A."/>
            <person name="Sharon I."/>
            <person name="Castelle C.J."/>
            <person name="Probst A.J."/>
            <person name="Thomas B.C."/>
            <person name="Singh A."/>
            <person name="Wilkins M.J."/>
            <person name="Karaoz U."/>
            <person name="Brodie E.L."/>
            <person name="Williams K.H."/>
            <person name="Hubbard S.S."/>
            <person name="Banfield J.F."/>
        </authorList>
    </citation>
    <scope>NUCLEOTIDE SEQUENCE [LARGE SCALE GENOMIC DNA]</scope>
</reference>
<comment type="caution">
    <text evidence="3">The sequence shown here is derived from an EMBL/GenBank/DDBJ whole genome shotgun (WGS) entry which is preliminary data.</text>
</comment>
<evidence type="ECO:0000313" key="4">
    <source>
        <dbReference type="Proteomes" id="UP000178230"/>
    </source>
</evidence>
<feature type="domain" description="Nudix hydrolase" evidence="2">
    <location>
        <begin position="2"/>
        <end position="150"/>
    </location>
</feature>
<dbReference type="GO" id="GO:0006754">
    <property type="term" value="P:ATP biosynthetic process"/>
    <property type="evidence" value="ECO:0007669"/>
    <property type="project" value="TreeGrafter"/>
</dbReference>
<dbReference type="PROSITE" id="PS51462">
    <property type="entry name" value="NUDIX"/>
    <property type="match status" value="1"/>
</dbReference>
<evidence type="ECO:0000259" key="2">
    <source>
        <dbReference type="PROSITE" id="PS51462"/>
    </source>
</evidence>
<dbReference type="EMBL" id="MFIY01000052">
    <property type="protein sequence ID" value="OGF99459.1"/>
    <property type="molecule type" value="Genomic_DNA"/>
</dbReference>
<evidence type="ECO:0000256" key="1">
    <source>
        <dbReference type="ARBA" id="ARBA00022801"/>
    </source>
</evidence>
<dbReference type="GO" id="GO:0004081">
    <property type="term" value="F:bis(5'-nucleosyl)-tetraphosphatase (asymmetrical) activity"/>
    <property type="evidence" value="ECO:0007669"/>
    <property type="project" value="TreeGrafter"/>
</dbReference>
<dbReference type="InterPro" id="IPR000086">
    <property type="entry name" value="NUDIX_hydrolase_dom"/>
</dbReference>
<proteinExistence type="predicted"/>
<dbReference type="AlphaFoldDB" id="A0A1F5YH39"/>
<accession>A0A1F5YH39</accession>
<dbReference type="PANTHER" id="PTHR21340">
    <property type="entry name" value="DIADENOSINE 5,5-P1,P4-TETRAPHOSPHATE PYROPHOSPHOHYDROLASE MUTT"/>
    <property type="match status" value="1"/>
</dbReference>
<evidence type="ECO:0000313" key="3">
    <source>
        <dbReference type="EMBL" id="OGF99459.1"/>
    </source>
</evidence>
<dbReference type="GO" id="GO:0006167">
    <property type="term" value="P:AMP biosynthetic process"/>
    <property type="evidence" value="ECO:0007669"/>
    <property type="project" value="TreeGrafter"/>
</dbReference>
<dbReference type="PROSITE" id="PS00893">
    <property type="entry name" value="NUDIX_BOX"/>
    <property type="match status" value="1"/>
</dbReference>
<dbReference type="PANTHER" id="PTHR21340:SF0">
    <property type="entry name" value="BIS(5'-NUCLEOSYL)-TETRAPHOSPHATASE [ASYMMETRICAL]"/>
    <property type="match status" value="1"/>
</dbReference>
<dbReference type="Proteomes" id="UP000178230">
    <property type="component" value="Unassembled WGS sequence"/>
</dbReference>
<keyword evidence="1" id="KW-0378">Hydrolase</keyword>
<sequence>MTREFSAGGVVFKKPDCAGGQTTNNKKQKKEEVLWLVAQHSQHKGWVFPKGLIGDHKKGETSEETAVREVEEETGVKGKIILKLEKPATYFYTWKGEKMFKTVYYFLMEYIGGDVKNHDFEMSAVEWLETKEVKKRLTYKSDKLAFEEALRLIDSLK</sequence>